<dbReference type="EMBL" id="CABVLU010000005">
    <property type="protein sequence ID" value="VVT58102.1"/>
    <property type="molecule type" value="Genomic_DNA"/>
</dbReference>
<organism evidence="2 3">
    <name type="scientific">Magnusiomyces paraingens</name>
    <dbReference type="NCBI Taxonomy" id="2606893"/>
    <lineage>
        <taxon>Eukaryota</taxon>
        <taxon>Fungi</taxon>
        <taxon>Dikarya</taxon>
        <taxon>Ascomycota</taxon>
        <taxon>Saccharomycotina</taxon>
        <taxon>Dipodascomycetes</taxon>
        <taxon>Dipodascales</taxon>
        <taxon>Dipodascaceae</taxon>
        <taxon>Magnusiomyces</taxon>
    </lineage>
</organism>
<feature type="region of interest" description="Disordered" evidence="1">
    <location>
        <begin position="74"/>
        <end position="225"/>
    </location>
</feature>
<feature type="compositionally biased region" description="Acidic residues" evidence="1">
    <location>
        <begin position="494"/>
        <end position="506"/>
    </location>
</feature>
<gene>
    <name evidence="2" type="ORF">SAPINGB_P006038</name>
</gene>
<feature type="compositionally biased region" description="Gly residues" evidence="1">
    <location>
        <begin position="85"/>
        <end position="106"/>
    </location>
</feature>
<evidence type="ECO:0000313" key="3">
    <source>
        <dbReference type="Proteomes" id="UP000398389"/>
    </source>
</evidence>
<feature type="region of interest" description="Disordered" evidence="1">
    <location>
        <begin position="465"/>
        <end position="515"/>
    </location>
</feature>
<evidence type="ECO:0000256" key="1">
    <source>
        <dbReference type="SAM" id="MobiDB-lite"/>
    </source>
</evidence>
<dbReference type="Proteomes" id="UP000398389">
    <property type="component" value="Unassembled WGS sequence"/>
</dbReference>
<accession>A0A5E8C442</accession>
<keyword evidence="3" id="KW-1185">Reference proteome</keyword>
<protein>
    <submittedName>
        <fullName evidence="2">Uncharacterized protein</fullName>
    </submittedName>
</protein>
<reference evidence="2 3" key="1">
    <citation type="submission" date="2019-09" db="EMBL/GenBank/DDBJ databases">
        <authorList>
            <person name="Brejova B."/>
        </authorList>
    </citation>
    <scope>NUCLEOTIDE SEQUENCE [LARGE SCALE GENOMIC DNA]</scope>
</reference>
<feature type="compositionally biased region" description="Low complexity" evidence="1">
    <location>
        <begin position="74"/>
        <end position="84"/>
    </location>
</feature>
<dbReference type="GeneID" id="43584852"/>
<name>A0A5E8C442_9ASCO</name>
<dbReference type="AlphaFoldDB" id="A0A5E8C442"/>
<dbReference type="RefSeq" id="XP_031856643.1">
    <property type="nucleotide sequence ID" value="XM_032000752.1"/>
</dbReference>
<proteinExistence type="predicted"/>
<feature type="compositionally biased region" description="Low complexity" evidence="1">
    <location>
        <begin position="107"/>
        <end position="225"/>
    </location>
</feature>
<sequence length="515" mass="53607">MKFSNIAVAAYAAYAFAAPVAEANPDALAFAEAHADADASAEAEAGFLKKLLKLKKCKYFGTCSTTTVVPVVTTPSTTTTTTGTTGSGGSGGSGGAGGAGGSGGSTTGTTNGNSGTTNGNSGTTNGNSGTTNGNSGTTNGNSGTTSGNTSGQTTTNNSGQTNTSNNVATNTNTANNVNNNTNNNSNTNNNANNNNNNNANTNDNTNGNTNNNGNTNVSGNTNGNTGLNSNTNYQVNFASAFNVATFYVLPSGLITLSAGYGGVAFSFTISGTSLIASAPGFSNGYVIVNSNGALQVVSSSTYTVTWISEGGYVTPSGGTIVACPDNAGSYILYSNVSCSGGKVVAFLTDAAEWIPKVDPTYSVLDTDSWYKAVLQEIPNTASIEDLKETLYNFNDYHIVLNTEPKIISRNQFTQTALVSFRNAQDYAKCADNLIIQYTKVKVRPFISRKKTPEELQAMRNKIRLLKNESDKKDNEAHPVSTDDSQDEPMKETNIEELDESNEEENENNSITSNEL</sequence>
<evidence type="ECO:0000313" key="2">
    <source>
        <dbReference type="EMBL" id="VVT58102.1"/>
    </source>
</evidence>
<feature type="compositionally biased region" description="Basic and acidic residues" evidence="1">
    <location>
        <begin position="465"/>
        <end position="476"/>
    </location>
</feature>